<name>A0AB34JT62_PRYPA</name>
<reference evidence="1 2" key="1">
    <citation type="journal article" date="2024" name="Science">
        <title>Giant polyketide synthase enzymes in the biosynthesis of giant marine polyether toxins.</title>
        <authorList>
            <person name="Fallon T.R."/>
            <person name="Shende V.V."/>
            <person name="Wierzbicki I.H."/>
            <person name="Pendleton A.L."/>
            <person name="Watervoot N.F."/>
            <person name="Auber R.P."/>
            <person name="Gonzalez D.J."/>
            <person name="Wisecaver J.H."/>
            <person name="Moore B.S."/>
        </authorList>
    </citation>
    <scope>NUCLEOTIDE SEQUENCE [LARGE SCALE GENOMIC DNA]</scope>
    <source>
        <strain evidence="1 2">12B1</strain>
    </source>
</reference>
<evidence type="ECO:0000313" key="2">
    <source>
        <dbReference type="Proteomes" id="UP001515480"/>
    </source>
</evidence>
<proteinExistence type="predicted"/>
<evidence type="ECO:0008006" key="3">
    <source>
        <dbReference type="Google" id="ProtNLM"/>
    </source>
</evidence>
<gene>
    <name evidence="1" type="ORF">AB1Y20_020354</name>
</gene>
<protein>
    <recommendedName>
        <fullName evidence="3">SGNH hydrolase-type esterase domain-containing protein</fullName>
    </recommendedName>
</protein>
<organism evidence="1 2">
    <name type="scientific">Prymnesium parvum</name>
    <name type="common">Toxic golden alga</name>
    <dbReference type="NCBI Taxonomy" id="97485"/>
    <lineage>
        <taxon>Eukaryota</taxon>
        <taxon>Haptista</taxon>
        <taxon>Haptophyta</taxon>
        <taxon>Prymnesiophyceae</taxon>
        <taxon>Prymnesiales</taxon>
        <taxon>Prymnesiaceae</taxon>
        <taxon>Prymnesium</taxon>
    </lineage>
</organism>
<comment type="caution">
    <text evidence="1">The sequence shown here is derived from an EMBL/GenBank/DDBJ whole genome shotgun (WGS) entry which is preliminary data.</text>
</comment>
<dbReference type="AlphaFoldDB" id="A0AB34JT62"/>
<evidence type="ECO:0000313" key="1">
    <source>
        <dbReference type="EMBL" id="KAL1525498.1"/>
    </source>
</evidence>
<dbReference type="Proteomes" id="UP001515480">
    <property type="component" value="Unassembled WGS sequence"/>
</dbReference>
<keyword evidence="2" id="KW-1185">Reference proteome</keyword>
<sequence>MEARPALLLLGCSRMRYLYHSQVSSCSDDPYNWQWAAPARSQPPHQRNLSIVWRGRTYQNAEMSAGALCRAGAPLAALAYLSHYGVSPDRVYFSPWRYHLHEGWGEAQPADSAALSVEALRRFARRAPAGASVVVVYASLVWDLARRDEHFATQPHGAWAREFAANYSALTRELRAQLPPTAAALLLALEYEVSPALQWWGQPAEMPRVSPQLPHLWQLAMGAALRQARALRAHIVPLLPNVSKLGARRMLRADGLHPTAAACEMVWSSICFGVARALNWADPLSARWAWGNGRAPWGAPKLRRLDTTVGRGCERPALP</sequence>
<accession>A0AB34JT62</accession>
<dbReference type="EMBL" id="JBGBPQ010000004">
    <property type="protein sequence ID" value="KAL1525498.1"/>
    <property type="molecule type" value="Genomic_DNA"/>
</dbReference>